<dbReference type="OrthoDB" id="3993179at2759"/>
<sequence length="406" mass="46471">MFGRSGFRAFKSPNWRFGQFYTPRWIHLAAKRPTPRKFAGPGWSVFQDLQLVSFGSHLIFFMLLPPIIQEYTTRIDVRRDELPPEVSLAEYDSLVSYMKHQRPMERISFLQPGLLANIKPQPLSIAQQIELPVPSTPDELTDCIGVPVYLDHCNLAVPKETEELPSLLSRAFDNRDSSSVGRSTVYKMQPYSVGHRSDVANINRQLDTNYNDLVNSKQNKEQYVQQLVRIVDEFVSHTRDYETESNQVFKAVFTQLYDLELYSLAQVLLETMVATPVDKKQRALKRARKNHLAMTKKFLKSKAGGVRVSREKAEMKQKLSKHSLEMYNHGWVKSVVGDSGVFERVVNLWCRLETDPGSVLQSFMDLLHKHESGTAELAQLYKVLVKAGRVDLARQLAQKSPQETLA</sequence>
<dbReference type="EMBL" id="JAEUBE010000183">
    <property type="protein sequence ID" value="KAH3667340.1"/>
    <property type="molecule type" value="Genomic_DNA"/>
</dbReference>
<accession>A0A9P8T6Q3</accession>
<organism evidence="1 2">
    <name type="scientific">Ogataea philodendri</name>
    <dbReference type="NCBI Taxonomy" id="1378263"/>
    <lineage>
        <taxon>Eukaryota</taxon>
        <taxon>Fungi</taxon>
        <taxon>Dikarya</taxon>
        <taxon>Ascomycota</taxon>
        <taxon>Saccharomycotina</taxon>
        <taxon>Pichiomycetes</taxon>
        <taxon>Pichiales</taxon>
        <taxon>Pichiaceae</taxon>
        <taxon>Ogataea</taxon>
    </lineage>
</organism>
<dbReference type="RefSeq" id="XP_046062152.1">
    <property type="nucleotide sequence ID" value="XM_046203919.1"/>
</dbReference>
<evidence type="ECO:0000313" key="1">
    <source>
        <dbReference type="EMBL" id="KAH3667340.1"/>
    </source>
</evidence>
<name>A0A9P8T6Q3_9ASCO</name>
<gene>
    <name evidence="1" type="ORF">OGAPHI_002989</name>
</gene>
<keyword evidence="2" id="KW-1185">Reference proteome</keyword>
<dbReference type="GeneID" id="70234956"/>
<dbReference type="Proteomes" id="UP000769157">
    <property type="component" value="Unassembled WGS sequence"/>
</dbReference>
<proteinExistence type="predicted"/>
<reference evidence="1" key="1">
    <citation type="journal article" date="2021" name="Open Biol.">
        <title>Shared evolutionary footprints suggest mitochondrial oxidative damage underlies multiple complex I losses in fungi.</title>
        <authorList>
            <person name="Schikora-Tamarit M.A."/>
            <person name="Marcet-Houben M."/>
            <person name="Nosek J."/>
            <person name="Gabaldon T."/>
        </authorList>
    </citation>
    <scope>NUCLEOTIDE SEQUENCE</scope>
    <source>
        <strain evidence="1">CBS6075</strain>
    </source>
</reference>
<comment type="caution">
    <text evidence="1">The sequence shown here is derived from an EMBL/GenBank/DDBJ whole genome shotgun (WGS) entry which is preliminary data.</text>
</comment>
<dbReference type="AlphaFoldDB" id="A0A9P8T6Q3"/>
<reference evidence="1" key="2">
    <citation type="submission" date="2021-01" db="EMBL/GenBank/DDBJ databases">
        <authorList>
            <person name="Schikora-Tamarit M.A."/>
        </authorList>
    </citation>
    <scope>NUCLEOTIDE SEQUENCE</scope>
    <source>
        <strain evidence="1">CBS6075</strain>
    </source>
</reference>
<evidence type="ECO:0000313" key="2">
    <source>
        <dbReference type="Proteomes" id="UP000769157"/>
    </source>
</evidence>
<protein>
    <submittedName>
        <fullName evidence="1">Uncharacterized protein</fullName>
    </submittedName>
</protein>